<keyword evidence="4 16" id="KW-0812">Transmembrane</keyword>
<feature type="transmembrane region" description="Helical" evidence="16">
    <location>
        <begin position="493"/>
        <end position="513"/>
    </location>
</feature>
<evidence type="ECO:0000256" key="11">
    <source>
        <dbReference type="ARBA" id="ARBA00038053"/>
    </source>
</evidence>
<keyword evidence="3" id="KW-0808">Transferase</keyword>
<proteinExistence type="inferred from homology"/>
<evidence type="ECO:0000256" key="1">
    <source>
        <dbReference type="ARBA" id="ARBA00004141"/>
    </source>
</evidence>
<feature type="transmembrane region" description="Helical" evidence="16">
    <location>
        <begin position="421"/>
        <end position="439"/>
    </location>
</feature>
<comment type="catalytic activity">
    <reaction evidence="15">
        <text>[GlcNAc-(1-&gt;4)-Mur2Ac(oyl-L-Ala-gamma-D-Glu-L-Lys-D-Ala-D-Ala)](n)-di-trans,octa-cis-undecaprenyl diphosphate + beta-D-GlcNAc-(1-&gt;4)-Mur2Ac(oyl-L-Ala-gamma-D-Glu-L-Lys-D-Ala-D-Ala)-di-trans,octa-cis-undecaprenyl diphosphate = [GlcNAc-(1-&gt;4)-Mur2Ac(oyl-L-Ala-gamma-D-Glu-L-Lys-D-Ala-D-Ala)](n+1)-di-trans,octa-cis-undecaprenyl diphosphate + di-trans,octa-cis-undecaprenyl diphosphate + H(+)</text>
        <dbReference type="Rhea" id="RHEA:23708"/>
        <dbReference type="Rhea" id="RHEA-COMP:9602"/>
        <dbReference type="Rhea" id="RHEA-COMP:9603"/>
        <dbReference type="ChEBI" id="CHEBI:15378"/>
        <dbReference type="ChEBI" id="CHEBI:58405"/>
        <dbReference type="ChEBI" id="CHEBI:60033"/>
        <dbReference type="ChEBI" id="CHEBI:78435"/>
        <dbReference type="EC" id="2.4.99.28"/>
    </reaction>
</comment>
<feature type="transmembrane region" description="Helical" evidence="16">
    <location>
        <begin position="340"/>
        <end position="358"/>
    </location>
</feature>
<dbReference type="Pfam" id="PF01098">
    <property type="entry name" value="FTSW_RODA_SPOVE"/>
    <property type="match status" value="1"/>
</dbReference>
<feature type="transmembrane region" description="Helical" evidence="16">
    <location>
        <begin position="575"/>
        <end position="593"/>
    </location>
</feature>
<evidence type="ECO:0000256" key="10">
    <source>
        <dbReference type="ARBA" id="ARBA00033270"/>
    </source>
</evidence>
<feature type="transmembrane region" description="Helical" evidence="16">
    <location>
        <begin position="525"/>
        <end position="543"/>
    </location>
</feature>
<evidence type="ECO:0000256" key="12">
    <source>
        <dbReference type="ARBA" id="ARBA00041185"/>
    </source>
</evidence>
<evidence type="ECO:0000256" key="9">
    <source>
        <dbReference type="ARBA" id="ARBA00032370"/>
    </source>
</evidence>
<evidence type="ECO:0000256" key="2">
    <source>
        <dbReference type="ARBA" id="ARBA00022676"/>
    </source>
</evidence>
<gene>
    <name evidence="17" type="ORF">IV454_21670</name>
</gene>
<feature type="transmembrane region" description="Helical" evidence="16">
    <location>
        <begin position="549"/>
        <end position="568"/>
    </location>
</feature>
<keyword evidence="18" id="KW-1185">Reference proteome</keyword>
<dbReference type="PANTHER" id="PTHR30474:SF2">
    <property type="entry name" value="PEPTIDOGLYCAN GLYCOSYLTRANSFERASE FTSW-RELATED"/>
    <property type="match status" value="1"/>
</dbReference>
<evidence type="ECO:0000256" key="3">
    <source>
        <dbReference type="ARBA" id="ARBA00022679"/>
    </source>
</evidence>
<feature type="transmembrane region" description="Helical" evidence="16">
    <location>
        <begin position="302"/>
        <end position="320"/>
    </location>
</feature>
<sequence>MKRFRLADRSPGFIPTAALLAVLCLLQLVCLGRAPPTWSPERISVSLKPGESLTLGAAELAAPQADSAHLALRRGADGSWWASNVSAGKQVLLQRDGVDRRMGSTALRAGQSLRIGAARFDVADAGTNQVAFSGPGATWRYDGATLYRNGSAQPACPEAGLAARAVALWNRAMPRALTVARALTFGGNLYCGNRLGIAYVDGASATIARARDGLLLSGTAERAPLMISSAAGAFDLARSAEPLAGVQTLVAGHTRLGVRIDDGVLHLLPQRHVALYAEAQALLPAQVTWQWKKRGFWTLPGGRAWSVALGLCGLLAVAAAMHWQRGAWPFTRDTGRAMRVAAGASALLAIAGVTALLFQRAGSAPGVGWSMLLAWAALWGCLLVPARLTLATAAGVLLLAVGLLAQLDMGFGGAESAALRHFQKSVALLAIGLGIGAHLRLRSHAAAGTPALPQTSLEWVLALLALAALAALLMQVVFGDETGVFDLQPVEFAKLALTALTAHCLAIGLGWHAGMPEQSSPARRWLRLAAPVLLFAALLGLALVQVDDYSPLILLLVWCMAMALAWALATRTHAASAALFGMACVAAGGVAWLRGAGVAEVAQWGFYADRFLVWLDPAQHPHTGQQLLLAARAIAEGAWWGADHVLGLGSMGQPGGSALHIPAVQDDFAPSFFLNRHGLLGALALWALQALFLVGLLQTAARAFGASERTRDFRQAWLWRFRCFALCGGAAFVLGHFLLSWGTNLAIFPIMGQPMSFLSAGGSHLLFFICPLLAFSAISAQSIEENQPCRSTSNMKSWAR</sequence>
<evidence type="ECO:0000256" key="5">
    <source>
        <dbReference type="ARBA" id="ARBA00022960"/>
    </source>
</evidence>
<keyword evidence="5" id="KW-0133">Cell shape</keyword>
<dbReference type="InterPro" id="IPR001182">
    <property type="entry name" value="FtsW/RodA"/>
</dbReference>
<evidence type="ECO:0000256" key="15">
    <source>
        <dbReference type="ARBA" id="ARBA00049902"/>
    </source>
</evidence>
<feature type="transmembrane region" description="Helical" evidence="16">
    <location>
        <begin position="390"/>
        <end position="409"/>
    </location>
</feature>
<feature type="transmembrane region" description="Helical" evidence="16">
    <location>
        <begin position="364"/>
        <end position="383"/>
    </location>
</feature>
<protein>
    <recommendedName>
        <fullName evidence="12">Probable peptidoglycan glycosyltransferase FtsW</fullName>
        <ecNumber evidence="14">2.4.99.28</ecNumber>
    </recommendedName>
    <alternativeName>
        <fullName evidence="13">Cell division protein FtsW</fullName>
    </alternativeName>
    <alternativeName>
        <fullName evidence="10">Cell wall polymerase</fullName>
    </alternativeName>
    <alternativeName>
        <fullName evidence="9">Peptidoglycan polymerase</fullName>
    </alternativeName>
</protein>
<feature type="transmembrane region" description="Helical" evidence="16">
    <location>
        <begin position="678"/>
        <end position="697"/>
    </location>
</feature>
<keyword evidence="7 16" id="KW-1133">Transmembrane helix</keyword>
<organism evidence="17 18">
    <name type="scientific">Massilia antarctica</name>
    <dbReference type="NCBI Taxonomy" id="2765360"/>
    <lineage>
        <taxon>Bacteria</taxon>
        <taxon>Pseudomonadati</taxon>
        <taxon>Pseudomonadota</taxon>
        <taxon>Betaproteobacteria</taxon>
        <taxon>Burkholderiales</taxon>
        <taxon>Oxalobacteraceae</taxon>
        <taxon>Telluria group</taxon>
        <taxon>Massilia</taxon>
    </lineage>
</organism>
<accession>A0AA48WA25</accession>
<comment type="similarity">
    <text evidence="11">Belongs to the SEDS family. FtsW subfamily.</text>
</comment>
<evidence type="ECO:0000256" key="13">
    <source>
        <dbReference type="ARBA" id="ARBA00041418"/>
    </source>
</evidence>
<feature type="transmembrane region" description="Helical" evidence="16">
    <location>
        <begin position="717"/>
        <end position="737"/>
    </location>
</feature>
<evidence type="ECO:0000313" key="17">
    <source>
        <dbReference type="EMBL" id="QPI48141.1"/>
    </source>
</evidence>
<evidence type="ECO:0000256" key="4">
    <source>
        <dbReference type="ARBA" id="ARBA00022692"/>
    </source>
</evidence>
<dbReference type="EC" id="2.4.99.28" evidence="14"/>
<evidence type="ECO:0000256" key="14">
    <source>
        <dbReference type="ARBA" id="ARBA00044770"/>
    </source>
</evidence>
<evidence type="ECO:0000256" key="6">
    <source>
        <dbReference type="ARBA" id="ARBA00022984"/>
    </source>
</evidence>
<keyword evidence="6" id="KW-0573">Peptidoglycan synthesis</keyword>
<evidence type="ECO:0000256" key="7">
    <source>
        <dbReference type="ARBA" id="ARBA00022989"/>
    </source>
</evidence>
<evidence type="ECO:0000256" key="16">
    <source>
        <dbReference type="SAM" id="Phobius"/>
    </source>
</evidence>
<reference evidence="17 18" key="1">
    <citation type="submission" date="2020-11" db="EMBL/GenBank/DDBJ databases">
        <authorList>
            <person name="Sun Q."/>
        </authorList>
    </citation>
    <scope>NUCLEOTIDE SEQUENCE [LARGE SCALE GENOMIC DNA]</scope>
    <source>
        <strain evidence="17 18">P8398</strain>
    </source>
</reference>
<evidence type="ECO:0000256" key="8">
    <source>
        <dbReference type="ARBA" id="ARBA00023136"/>
    </source>
</evidence>
<evidence type="ECO:0000313" key="18">
    <source>
        <dbReference type="Proteomes" id="UP000662888"/>
    </source>
</evidence>
<keyword evidence="8 16" id="KW-0472">Membrane</keyword>
<dbReference type="EMBL" id="CP065053">
    <property type="protein sequence ID" value="QPI48141.1"/>
    <property type="molecule type" value="Genomic_DNA"/>
</dbReference>
<dbReference type="RefSeq" id="WP_206087781.1">
    <property type="nucleotide sequence ID" value="NZ_CP065053.1"/>
</dbReference>
<comment type="subcellular location">
    <subcellularLocation>
        <location evidence="1">Membrane</location>
        <topology evidence="1">Multi-pass membrane protein</topology>
    </subcellularLocation>
</comment>
<dbReference type="Proteomes" id="UP000662888">
    <property type="component" value="Chromosome"/>
</dbReference>
<feature type="transmembrane region" description="Helical" evidence="16">
    <location>
        <begin position="757"/>
        <end position="778"/>
    </location>
</feature>
<keyword evidence="2" id="KW-0328">Glycosyltransferase</keyword>
<dbReference type="PANTHER" id="PTHR30474">
    <property type="entry name" value="CELL CYCLE PROTEIN"/>
    <property type="match status" value="1"/>
</dbReference>
<feature type="transmembrane region" description="Helical" evidence="16">
    <location>
        <begin position="459"/>
        <end position="478"/>
    </location>
</feature>
<name>A0AA48WA25_9BURK</name>